<dbReference type="Pfam" id="PF00076">
    <property type="entry name" value="RRM_1"/>
    <property type="match status" value="1"/>
</dbReference>
<evidence type="ECO:0000313" key="5">
    <source>
        <dbReference type="EMBL" id="CUF14831.1"/>
    </source>
</evidence>
<dbReference type="OrthoDB" id="266020at2759"/>
<proteinExistence type="predicted"/>
<dbReference type="PANTHER" id="PTHR48025:SF1">
    <property type="entry name" value="RRM DOMAIN-CONTAINING PROTEIN"/>
    <property type="match status" value="1"/>
</dbReference>
<name>A0A0S4IRY9_BODSA</name>
<dbReference type="GO" id="GO:0010629">
    <property type="term" value="P:negative regulation of gene expression"/>
    <property type="evidence" value="ECO:0007669"/>
    <property type="project" value="UniProtKB-ARBA"/>
</dbReference>
<keyword evidence="1" id="KW-0677">Repeat</keyword>
<protein>
    <submittedName>
        <fullName evidence="5">RNA-binding protein, putative</fullName>
    </submittedName>
</protein>
<dbReference type="GO" id="GO:0009967">
    <property type="term" value="P:positive regulation of signal transduction"/>
    <property type="evidence" value="ECO:0007669"/>
    <property type="project" value="UniProtKB-ARBA"/>
</dbReference>
<dbReference type="FunFam" id="3.30.70.330:FF:000383">
    <property type="entry name" value="Sex lethal, isoform D"/>
    <property type="match status" value="1"/>
</dbReference>
<dbReference type="SUPFAM" id="SSF54928">
    <property type="entry name" value="RNA-binding domain, RBD"/>
    <property type="match status" value="1"/>
</dbReference>
<evidence type="ECO:0000256" key="3">
    <source>
        <dbReference type="PROSITE-ProRule" id="PRU00176"/>
    </source>
</evidence>
<keyword evidence="2 3" id="KW-0694">RNA-binding</keyword>
<dbReference type="PANTHER" id="PTHR48025">
    <property type="entry name" value="OS02G0815200 PROTEIN"/>
    <property type="match status" value="1"/>
</dbReference>
<dbReference type="EMBL" id="CYKH01000248">
    <property type="protein sequence ID" value="CUF14831.1"/>
    <property type="molecule type" value="Genomic_DNA"/>
</dbReference>
<dbReference type="AlphaFoldDB" id="A0A0S4IRY9"/>
<dbReference type="Gene3D" id="3.30.70.330">
    <property type="match status" value="1"/>
</dbReference>
<dbReference type="GO" id="GO:0005737">
    <property type="term" value="C:cytoplasm"/>
    <property type="evidence" value="ECO:0007669"/>
    <property type="project" value="UniProtKB-ARBA"/>
</dbReference>
<keyword evidence="6" id="KW-1185">Reference proteome</keyword>
<dbReference type="SMART" id="SM00360">
    <property type="entry name" value="RRM"/>
    <property type="match status" value="1"/>
</dbReference>
<evidence type="ECO:0000313" key="6">
    <source>
        <dbReference type="Proteomes" id="UP000051952"/>
    </source>
</evidence>
<dbReference type="OMA" id="RCCSTIN"/>
<sequence length="248" mass="28854">MLTMRSGPCRIPRTPLQVDLRTRSFTTANRWRCCSTINLRWACWLLKVGDINNSTYYILLILRHTLSLRTRSLALFDRKRSKMDAAQQIPQQGMPQGVPAQAVNPEPETLRNLMVNYIPTTIDELQLRQLFEQYGPIETVKIVCDRETRQSRGYGFVKYRQAASSAMAIQELNGYPILNKRLKVALANHDQQQQQRQPQQQAPYNAYSAAQANPYAAQLQAQQAMMLQYQQYQQYLMQQAQQQQQQRR</sequence>
<evidence type="ECO:0000256" key="2">
    <source>
        <dbReference type="ARBA" id="ARBA00022884"/>
    </source>
</evidence>
<evidence type="ECO:0000256" key="1">
    <source>
        <dbReference type="ARBA" id="ARBA00022737"/>
    </source>
</evidence>
<organism evidence="5 6">
    <name type="scientific">Bodo saltans</name>
    <name type="common">Flagellated protozoan</name>
    <dbReference type="NCBI Taxonomy" id="75058"/>
    <lineage>
        <taxon>Eukaryota</taxon>
        <taxon>Discoba</taxon>
        <taxon>Euglenozoa</taxon>
        <taxon>Kinetoplastea</taxon>
        <taxon>Metakinetoplastina</taxon>
        <taxon>Eubodonida</taxon>
        <taxon>Bodonidae</taxon>
        <taxon>Bodo</taxon>
    </lineage>
</organism>
<dbReference type="Proteomes" id="UP000051952">
    <property type="component" value="Unassembled WGS sequence"/>
</dbReference>
<dbReference type="InterPro" id="IPR012677">
    <property type="entry name" value="Nucleotide-bd_a/b_plait_sf"/>
</dbReference>
<dbReference type="InterPro" id="IPR000504">
    <property type="entry name" value="RRM_dom"/>
</dbReference>
<dbReference type="GO" id="GO:0003729">
    <property type="term" value="F:mRNA binding"/>
    <property type="evidence" value="ECO:0007669"/>
    <property type="project" value="UniProtKB-ARBA"/>
</dbReference>
<dbReference type="InterPro" id="IPR035979">
    <property type="entry name" value="RBD_domain_sf"/>
</dbReference>
<evidence type="ECO:0000259" key="4">
    <source>
        <dbReference type="PROSITE" id="PS50102"/>
    </source>
</evidence>
<feature type="domain" description="RRM" evidence="4">
    <location>
        <begin position="111"/>
        <end position="189"/>
    </location>
</feature>
<reference evidence="6" key="1">
    <citation type="submission" date="2015-09" db="EMBL/GenBank/DDBJ databases">
        <authorList>
            <consortium name="Pathogen Informatics"/>
        </authorList>
    </citation>
    <scope>NUCLEOTIDE SEQUENCE [LARGE SCALE GENOMIC DNA]</scope>
    <source>
        <strain evidence="6">Lake Konstanz</strain>
    </source>
</reference>
<gene>
    <name evidence="5" type="ORF">BSAL_59635</name>
</gene>
<dbReference type="VEuPathDB" id="TriTrypDB:BSAL_59635"/>
<accession>A0A0S4IRY9</accession>
<dbReference type="PROSITE" id="PS50102">
    <property type="entry name" value="RRM"/>
    <property type="match status" value="1"/>
</dbReference>
<dbReference type="InterPro" id="IPR050502">
    <property type="entry name" value="Euk_RNA-bind_prot"/>
</dbReference>